<feature type="domain" description="N-acetylmuramoyl-L-alanine amidase" evidence="4">
    <location>
        <begin position="284"/>
        <end position="435"/>
    </location>
</feature>
<dbReference type="EMBL" id="BAABKG010000003">
    <property type="protein sequence ID" value="GAA5150897.1"/>
    <property type="molecule type" value="Genomic_DNA"/>
</dbReference>
<reference evidence="7" key="1">
    <citation type="journal article" date="2019" name="Int. J. Syst. Evol. Microbiol.">
        <title>The Global Catalogue of Microorganisms (GCM) 10K type strain sequencing project: providing services to taxonomists for standard genome sequencing and annotation.</title>
        <authorList>
            <consortium name="The Broad Institute Genomics Platform"/>
            <consortium name="The Broad Institute Genome Sequencing Center for Infectious Disease"/>
            <person name="Wu L."/>
            <person name="Ma J."/>
        </authorList>
    </citation>
    <scope>NUCLEOTIDE SEQUENCE [LARGE SCALE GENOMIC DNA]</scope>
    <source>
        <strain evidence="7">JCM 18459</strain>
    </source>
</reference>
<evidence type="ECO:0008006" key="8">
    <source>
        <dbReference type="Google" id="ProtNLM"/>
    </source>
</evidence>
<keyword evidence="7" id="KW-1185">Reference proteome</keyword>
<evidence type="ECO:0000313" key="6">
    <source>
        <dbReference type="EMBL" id="GAA5150897.1"/>
    </source>
</evidence>
<evidence type="ECO:0000313" key="7">
    <source>
        <dbReference type="Proteomes" id="UP001500221"/>
    </source>
</evidence>
<dbReference type="SMART" id="SM00701">
    <property type="entry name" value="PGRP"/>
    <property type="match status" value="1"/>
</dbReference>
<feature type="compositionally biased region" description="Low complexity" evidence="3">
    <location>
        <begin position="241"/>
        <end position="251"/>
    </location>
</feature>
<sequence>MSSHPKFVTACQQLLVLGVVCVAMTSALGVITLDIQRPGAPAAPGSGTSAGQLPPLSMAAYSRETARASVVPTAAVDPVVEEYSLTAPRGARLAPGALKTQRSRVVPGGGQRVLSQPQPVSGYGAIGVTWEHGAAVPDDRIRFKVRLREAGRWTDWTPMVYHDDHGPDPDSEEGQRARPGTDELLVGDVESVQVEVISEDAVPADLKLAVIDPGTPTANALERPALDTGAGSAEPALATPDGASTDGAAEGTEGEGGDIALAAAAYTPKPTIYSRKQWGADERMRDPGSLHYYEVHAGFVHHTVNANDYSRGDVPAILRGIYAYHTQSRGWSDIGYNYLVDRFGRIWEGRAGGIDRPVVGAHTLGYNDEAFAMSAIGNFDITRPSEAMVQAYGALFAWKLSLHGVDASSRRQYVVSRDFAAINGHRDAASTACPGKYLYARIPDIRRLATQAQVGWQGRELESSVASGPRPDLVVRDKATKTAFIIPINTDKAGNYVVGKRMRTNIDLTRADKVMMAGDWDRDGHTDIIQRRASDGTLFLRRGTSTPRFHPGVRLARGFKGVDMLAAVGDMTGDGWPDLMGQPKGGAMRIYPGNGVRGLKPSYVAYSGVSGWRQIPAGRWGQDGAPDVLVRSGPRLQVFPGNGPGGLTGSRMLSQLDVSPYDWVVGVSDVGLNGPKGHTDLVMRRKGSGDLVLVEATARSFAAPVVIGKGFKAYDMVN</sequence>
<comment type="similarity">
    <text evidence="1">Belongs to the N-acetylmuramoyl-L-alanine amidase 2 family.</text>
</comment>
<dbReference type="PANTHER" id="PTHR11022">
    <property type="entry name" value="PEPTIDOGLYCAN RECOGNITION PROTEIN"/>
    <property type="match status" value="1"/>
</dbReference>
<dbReference type="Proteomes" id="UP001500221">
    <property type="component" value="Unassembled WGS sequence"/>
</dbReference>
<evidence type="ECO:0000256" key="1">
    <source>
        <dbReference type="ARBA" id="ARBA00007553"/>
    </source>
</evidence>
<dbReference type="InterPro" id="IPR002502">
    <property type="entry name" value="Amidase_domain"/>
</dbReference>
<dbReference type="InterPro" id="IPR015510">
    <property type="entry name" value="PGRP"/>
</dbReference>
<dbReference type="InterPro" id="IPR028994">
    <property type="entry name" value="Integrin_alpha_N"/>
</dbReference>
<dbReference type="SUPFAM" id="SSF69318">
    <property type="entry name" value="Integrin alpha N-terminal domain"/>
    <property type="match status" value="1"/>
</dbReference>
<dbReference type="SUPFAM" id="SSF55846">
    <property type="entry name" value="N-acetylmuramoyl-L-alanine amidase-like"/>
    <property type="match status" value="1"/>
</dbReference>
<gene>
    <name evidence="6" type="ORF">GCM10023340_28910</name>
</gene>
<dbReference type="SMART" id="SM00644">
    <property type="entry name" value="Ami_2"/>
    <property type="match status" value="1"/>
</dbReference>
<evidence type="ECO:0000259" key="5">
    <source>
        <dbReference type="SMART" id="SM00701"/>
    </source>
</evidence>
<accession>A0ABP9PTU0</accession>
<feature type="region of interest" description="Disordered" evidence="3">
    <location>
        <begin position="227"/>
        <end position="254"/>
    </location>
</feature>
<dbReference type="InterPro" id="IPR006619">
    <property type="entry name" value="PGRP_domain_met/bac"/>
</dbReference>
<dbReference type="CDD" id="cd06583">
    <property type="entry name" value="PGRP"/>
    <property type="match status" value="1"/>
</dbReference>
<evidence type="ECO:0000256" key="2">
    <source>
        <dbReference type="ARBA" id="ARBA00022729"/>
    </source>
</evidence>
<dbReference type="Gene3D" id="3.40.80.10">
    <property type="entry name" value="Peptidoglycan recognition protein-like"/>
    <property type="match status" value="1"/>
</dbReference>
<organism evidence="6 7">
    <name type="scientific">Nocardioides marinquilinus</name>
    <dbReference type="NCBI Taxonomy" id="1210400"/>
    <lineage>
        <taxon>Bacteria</taxon>
        <taxon>Bacillati</taxon>
        <taxon>Actinomycetota</taxon>
        <taxon>Actinomycetes</taxon>
        <taxon>Propionibacteriales</taxon>
        <taxon>Nocardioidaceae</taxon>
        <taxon>Nocardioides</taxon>
    </lineage>
</organism>
<name>A0ABP9PTU0_9ACTN</name>
<feature type="domain" description="Peptidoglycan recognition protein family" evidence="5">
    <location>
        <begin position="270"/>
        <end position="414"/>
    </location>
</feature>
<evidence type="ECO:0000256" key="3">
    <source>
        <dbReference type="SAM" id="MobiDB-lite"/>
    </source>
</evidence>
<dbReference type="PANTHER" id="PTHR11022:SF41">
    <property type="entry name" value="PEPTIDOGLYCAN-RECOGNITION PROTEIN LC-RELATED"/>
    <property type="match status" value="1"/>
</dbReference>
<evidence type="ECO:0000259" key="4">
    <source>
        <dbReference type="SMART" id="SM00644"/>
    </source>
</evidence>
<dbReference type="Pfam" id="PF01510">
    <property type="entry name" value="Amidase_2"/>
    <property type="match status" value="1"/>
</dbReference>
<dbReference type="RefSeq" id="WP_345459771.1">
    <property type="nucleotide sequence ID" value="NZ_BAABKG010000003.1"/>
</dbReference>
<keyword evidence="2" id="KW-0732">Signal</keyword>
<dbReference type="InterPro" id="IPR036505">
    <property type="entry name" value="Amidase/PGRP_sf"/>
</dbReference>
<comment type="caution">
    <text evidence="6">The sequence shown here is derived from an EMBL/GenBank/DDBJ whole genome shotgun (WGS) entry which is preliminary data.</text>
</comment>
<proteinExistence type="inferred from homology"/>
<dbReference type="Pfam" id="PF13517">
    <property type="entry name" value="FG-GAP_3"/>
    <property type="match status" value="1"/>
</dbReference>
<protein>
    <recommendedName>
        <fullName evidence="8">Peptidoglycan recognition protein family domain-containing protein</fullName>
    </recommendedName>
</protein>
<dbReference type="InterPro" id="IPR013517">
    <property type="entry name" value="FG-GAP"/>
</dbReference>